<feature type="active site" description="Proton donor" evidence="8">
    <location>
        <position position="541"/>
    </location>
</feature>
<dbReference type="SUPFAM" id="SSF55486">
    <property type="entry name" value="Metalloproteases ('zincins'), catalytic domain"/>
    <property type="match status" value="1"/>
</dbReference>
<reference evidence="13 14" key="1">
    <citation type="submission" date="2020-10" db="EMBL/GenBank/DDBJ databases">
        <title>Connecting structure to function with the recovery of over 1000 high-quality activated sludge metagenome-assembled genomes encoding full-length rRNA genes using long-read sequencing.</title>
        <authorList>
            <person name="Singleton C.M."/>
            <person name="Petriglieri F."/>
            <person name="Kristensen J.M."/>
            <person name="Kirkegaard R.H."/>
            <person name="Michaelsen T.Y."/>
            <person name="Andersen M.H."/>
            <person name="Karst S.M."/>
            <person name="Dueholm M.S."/>
            <person name="Nielsen P.H."/>
            <person name="Albertsen M."/>
        </authorList>
    </citation>
    <scope>NUCLEOTIDE SEQUENCE [LARGE SCALE GENOMIC DNA]</scope>
    <source>
        <strain evidence="13">Ribe_18-Q3-R11-54_BAT3C.373</strain>
    </source>
</reference>
<feature type="domain" description="FTP" evidence="11">
    <location>
        <begin position="128"/>
        <end position="170"/>
    </location>
</feature>
<evidence type="ECO:0000313" key="14">
    <source>
        <dbReference type="Proteomes" id="UP000808349"/>
    </source>
</evidence>
<keyword evidence="5" id="KW-0378">Hydrolase</keyword>
<evidence type="ECO:0000256" key="2">
    <source>
        <dbReference type="ARBA" id="ARBA00022670"/>
    </source>
</evidence>
<dbReference type="InterPro" id="IPR001570">
    <property type="entry name" value="Peptidase_M4_C_domain"/>
</dbReference>
<evidence type="ECO:0000256" key="3">
    <source>
        <dbReference type="ARBA" id="ARBA00022723"/>
    </source>
</evidence>
<dbReference type="PRINTS" id="PR00730">
    <property type="entry name" value="THERMOLYSIN"/>
</dbReference>
<dbReference type="CDD" id="cd09597">
    <property type="entry name" value="M4_TLP"/>
    <property type="match status" value="1"/>
</dbReference>
<dbReference type="Pfam" id="PF18962">
    <property type="entry name" value="Por_Secre_tail"/>
    <property type="match status" value="1"/>
</dbReference>
<feature type="domain" description="Peptidase M4 C-terminal" evidence="10">
    <location>
        <begin position="458"/>
        <end position="624"/>
    </location>
</feature>
<dbReference type="Gene3D" id="3.10.170.10">
    <property type="match status" value="1"/>
</dbReference>
<dbReference type="InterPro" id="IPR027268">
    <property type="entry name" value="Peptidase_M4/M1_CTD_sf"/>
</dbReference>
<evidence type="ECO:0000256" key="4">
    <source>
        <dbReference type="ARBA" id="ARBA00022729"/>
    </source>
</evidence>
<keyword evidence="2" id="KW-0645">Protease</keyword>
<evidence type="ECO:0000256" key="5">
    <source>
        <dbReference type="ARBA" id="ARBA00022801"/>
    </source>
</evidence>
<evidence type="ECO:0000256" key="7">
    <source>
        <dbReference type="ARBA" id="ARBA00023049"/>
    </source>
</evidence>
<dbReference type="InterPro" id="IPR026444">
    <property type="entry name" value="Secre_tail"/>
</dbReference>
<dbReference type="Proteomes" id="UP000808349">
    <property type="component" value="Unassembled WGS sequence"/>
</dbReference>
<dbReference type="GO" id="GO:0004222">
    <property type="term" value="F:metalloendopeptidase activity"/>
    <property type="evidence" value="ECO:0007669"/>
    <property type="project" value="InterPro"/>
</dbReference>
<evidence type="ECO:0000259" key="9">
    <source>
        <dbReference type="Pfam" id="PF01447"/>
    </source>
</evidence>
<dbReference type="NCBIfam" id="TIGR04183">
    <property type="entry name" value="Por_Secre_tail"/>
    <property type="match status" value="1"/>
</dbReference>
<dbReference type="AlphaFoldDB" id="A0A9D7XHG4"/>
<keyword evidence="4" id="KW-0732">Signal</keyword>
<comment type="caution">
    <text evidence="13">The sequence shown here is derived from an EMBL/GenBank/DDBJ whole genome shotgun (WGS) entry which is preliminary data.</text>
</comment>
<evidence type="ECO:0000256" key="6">
    <source>
        <dbReference type="ARBA" id="ARBA00022833"/>
    </source>
</evidence>
<dbReference type="GO" id="GO:0046872">
    <property type="term" value="F:metal ion binding"/>
    <property type="evidence" value="ECO:0007669"/>
    <property type="project" value="UniProtKB-KW"/>
</dbReference>
<dbReference type="Gene3D" id="3.10.450.490">
    <property type="match status" value="1"/>
</dbReference>
<gene>
    <name evidence="13" type="ORF">IPO85_09195</name>
</gene>
<name>A0A9D7XHG4_9BACT</name>
<sequence>MKKYYFFICLVLWIDQVGSSQAFKEPVQFSTNTVSFQLKKLTKGKKAVNDLVRSSETIYRNNIFSIDQKKLSEATSSVKIISIDAESGMPSQFETILPFQIRTNDDKATKYVSIIKNSVGFEDQSPNGFQLIKNQMDELKTEHISLIQTWNGIPMHGAEYTMHVYQNQTVYCHGRVSTKGVRPIDIGISEDEAIELVNLFFESKLIHIDQISSDQKDQAGEILKKELCFYFNVKCQKWELSYFFDIIPNQGHHWEIYVDALNGSIKESISRICSFSNANHSSCEDVSPCGSEIASANDLSSIPRVINTWKEGSLYYLIDASKPMFNVVASQMPAKPIGAIVTQNGNFKHPENLGFKSSEITSLNNSWLDKAAVSAHYHTGIVYDYYLNIHSRNSLNDDGGTIVSYVNISDQGGQPLEDAFWNGKAMYYGNGGTVLAALAKALDVCGHEITHGVIQYTAGLINRDESGAINESFADIFGVMIDRDDWKIGEDIVKSRGTPTGALRDLSNPNNGGSNSNQFYWQPKHMNEKVQNDTIDNGRIHTNSGIPSYAFYLFVQELKKNNRSEEEAKAIAEKIYYKTLKHYLSRSAKFTDLRIALERCVFDFYGTVPDVLASIRKAFDMVGIYNPIIQPKKDLPFNPGKEFVVYTNANQQGIYLYDFSGAPKELSTTEIISKPSVTDDGSEIYFVTKNNTLNLLELDKLSGNYLEYVIDNQPMYRNAVISKDGSLLAVLSNKEEHIIRVYDYINKKWNEFDIIQASSNPSNVTAQYADAMDFDHSGQYIIYDALNKVRNGNIETEFWDINTIHVFDLSLNHFANGQIVKLFSNLEDNTSIGNPIFSKNNTGVIAFDYMKSTGIGSYHYLYAVNTALSDVGIISKIRSRACIPSFSIKDDQMLYNTDLDQEHQSLSVVALNDSKLTSNGSEKILLPNAKWGSWFAVGTRNLIVNKDIQNLSNLEISPNPFNSNVRIQVNSNQEQKIQIQVLNPLGALVFKQNIKLKEGLNSIWIDLSTLHSGLYSIQLVNSKGQMSSKLFKY</sequence>
<keyword evidence="6" id="KW-0862">Zinc</keyword>
<evidence type="ECO:0000313" key="13">
    <source>
        <dbReference type="EMBL" id="MBK9717673.1"/>
    </source>
</evidence>
<dbReference type="Pfam" id="PF02868">
    <property type="entry name" value="Peptidase_M4_C"/>
    <property type="match status" value="1"/>
</dbReference>
<dbReference type="Pfam" id="PF07504">
    <property type="entry name" value="FTP"/>
    <property type="match status" value="1"/>
</dbReference>
<evidence type="ECO:0000259" key="10">
    <source>
        <dbReference type="Pfam" id="PF02868"/>
    </source>
</evidence>
<dbReference type="EMBL" id="JADKFW010000005">
    <property type="protein sequence ID" value="MBK9717673.1"/>
    <property type="molecule type" value="Genomic_DNA"/>
</dbReference>
<evidence type="ECO:0000256" key="8">
    <source>
        <dbReference type="PIRSR" id="PIRSR623612-1"/>
    </source>
</evidence>
<dbReference type="Pfam" id="PF01447">
    <property type="entry name" value="Peptidase_M4"/>
    <property type="match status" value="1"/>
</dbReference>
<keyword evidence="7" id="KW-0482">Metalloprotease</keyword>
<dbReference type="Gene3D" id="1.10.390.10">
    <property type="entry name" value="Neutral Protease Domain 2"/>
    <property type="match status" value="1"/>
</dbReference>
<feature type="domain" description="Peptidase M4" evidence="9">
    <location>
        <begin position="303"/>
        <end position="455"/>
    </location>
</feature>
<protein>
    <submittedName>
        <fullName evidence="13">M4 family metallopeptidase</fullName>
    </submittedName>
</protein>
<dbReference type="InterPro" id="IPR013856">
    <property type="entry name" value="Peptidase_M4_domain"/>
</dbReference>
<evidence type="ECO:0000259" key="11">
    <source>
        <dbReference type="Pfam" id="PF07504"/>
    </source>
</evidence>
<feature type="active site" evidence="8">
    <location>
        <position position="448"/>
    </location>
</feature>
<dbReference type="SUPFAM" id="SSF82171">
    <property type="entry name" value="DPP6 N-terminal domain-like"/>
    <property type="match status" value="1"/>
</dbReference>
<comment type="similarity">
    <text evidence="1">Belongs to the peptidase M4 family.</text>
</comment>
<proteinExistence type="inferred from homology"/>
<evidence type="ECO:0000256" key="1">
    <source>
        <dbReference type="ARBA" id="ARBA00009388"/>
    </source>
</evidence>
<dbReference type="InterPro" id="IPR050728">
    <property type="entry name" value="Zinc_Metalloprotease_M4"/>
</dbReference>
<accession>A0A9D7XHG4</accession>
<dbReference type="PANTHER" id="PTHR33794:SF1">
    <property type="entry name" value="BACILLOLYSIN"/>
    <property type="match status" value="1"/>
</dbReference>
<organism evidence="13 14">
    <name type="scientific">Candidatus Defluviibacterium haderslevense</name>
    <dbReference type="NCBI Taxonomy" id="2981993"/>
    <lineage>
        <taxon>Bacteria</taxon>
        <taxon>Pseudomonadati</taxon>
        <taxon>Bacteroidota</taxon>
        <taxon>Saprospiria</taxon>
        <taxon>Saprospirales</taxon>
        <taxon>Saprospiraceae</taxon>
        <taxon>Candidatus Defluviibacterium</taxon>
    </lineage>
</organism>
<keyword evidence="3" id="KW-0479">Metal-binding</keyword>
<evidence type="ECO:0000259" key="12">
    <source>
        <dbReference type="Pfam" id="PF18962"/>
    </source>
</evidence>
<feature type="domain" description="Secretion system C-terminal sorting" evidence="12">
    <location>
        <begin position="956"/>
        <end position="1030"/>
    </location>
</feature>
<dbReference type="GO" id="GO:0006508">
    <property type="term" value="P:proteolysis"/>
    <property type="evidence" value="ECO:0007669"/>
    <property type="project" value="UniProtKB-KW"/>
</dbReference>
<dbReference type="InterPro" id="IPR011096">
    <property type="entry name" value="FTP_domain"/>
</dbReference>
<dbReference type="InterPro" id="IPR023612">
    <property type="entry name" value="Peptidase_M4"/>
</dbReference>
<dbReference type="PANTHER" id="PTHR33794">
    <property type="entry name" value="BACILLOLYSIN"/>
    <property type="match status" value="1"/>
</dbReference>